<dbReference type="InterPro" id="IPR036237">
    <property type="entry name" value="Xyl_isomerase-like_sf"/>
</dbReference>
<evidence type="ECO:0000313" key="2">
    <source>
        <dbReference type="Proteomes" id="UP001157160"/>
    </source>
</evidence>
<accession>A0AA37ULP6</accession>
<name>A0AA37ULP6_9MICO</name>
<gene>
    <name evidence="1" type="ORF">GCM10025874_05290</name>
</gene>
<proteinExistence type="predicted"/>
<dbReference type="EMBL" id="BSUL01000001">
    <property type="protein sequence ID" value="GMA27276.1"/>
    <property type="molecule type" value="Genomic_DNA"/>
</dbReference>
<dbReference type="Gene3D" id="3.20.20.150">
    <property type="entry name" value="Divalent-metal-dependent TIM barrel enzymes"/>
    <property type="match status" value="1"/>
</dbReference>
<organism evidence="1 2">
    <name type="scientific">Arenivirga flava</name>
    <dbReference type="NCBI Taxonomy" id="1930060"/>
    <lineage>
        <taxon>Bacteria</taxon>
        <taxon>Bacillati</taxon>
        <taxon>Actinomycetota</taxon>
        <taxon>Actinomycetes</taxon>
        <taxon>Micrococcales</taxon>
        <taxon>Microbacteriaceae</taxon>
        <taxon>Arenivirga</taxon>
    </lineage>
</organism>
<keyword evidence="1" id="KW-0413">Isomerase</keyword>
<dbReference type="SUPFAM" id="SSF51658">
    <property type="entry name" value="Xylose isomerase-like"/>
    <property type="match status" value="1"/>
</dbReference>
<protein>
    <submittedName>
        <fullName evidence="1">Sugar phosphate isomerase</fullName>
    </submittedName>
</protein>
<comment type="caution">
    <text evidence="1">The sequence shown here is derived from an EMBL/GenBank/DDBJ whole genome shotgun (WGS) entry which is preliminary data.</text>
</comment>
<reference evidence="1 2" key="1">
    <citation type="journal article" date="2014" name="Int. J. Syst. Evol. Microbiol.">
        <title>Complete genome sequence of Corynebacterium casei LMG S-19264T (=DSM 44701T), isolated from a smear-ripened cheese.</title>
        <authorList>
            <consortium name="US DOE Joint Genome Institute (JGI-PGF)"/>
            <person name="Walter F."/>
            <person name="Albersmeier A."/>
            <person name="Kalinowski J."/>
            <person name="Ruckert C."/>
        </authorList>
    </citation>
    <scope>NUCLEOTIDE SEQUENCE [LARGE SCALE GENOMIC DNA]</scope>
    <source>
        <strain evidence="1 2">NBRC 112289</strain>
    </source>
</reference>
<dbReference type="Proteomes" id="UP001157160">
    <property type="component" value="Unassembled WGS sequence"/>
</dbReference>
<sequence length="244" mass="25989">MRSGLSAEGLGDHRTGDILALAERAGLQSIEWSGDAQSLSGDRRRAAELGSRTRDAGLVVGGYRTPYRVGIDEQDDALVDEALALGARRIRVRAGLIGAGEADEATWRFVIRALRGLAARASDVGIGVGIGMYPDSLADCVETASLLVERVGEPTVRLYWSPPRFEPAGTALRGLYASLPLVCAVEAPVAGREPLAERSALWERALRLVDGDDIDVLLQADCAIASDPLVRDAAYLIDRQRAVG</sequence>
<dbReference type="AlphaFoldDB" id="A0AA37ULP6"/>
<keyword evidence="2" id="KW-1185">Reference proteome</keyword>
<evidence type="ECO:0000313" key="1">
    <source>
        <dbReference type="EMBL" id="GMA27276.1"/>
    </source>
</evidence>
<dbReference type="GO" id="GO:0016853">
    <property type="term" value="F:isomerase activity"/>
    <property type="evidence" value="ECO:0007669"/>
    <property type="project" value="UniProtKB-KW"/>
</dbReference>